<keyword evidence="2" id="KW-1185">Reference proteome</keyword>
<accession>A0ACD5GM33</accession>
<proteinExistence type="predicted"/>
<dbReference type="Proteomes" id="UP000095472">
    <property type="component" value="Chromosome"/>
</dbReference>
<name>A0ACD5GM33_9CYAN</name>
<evidence type="ECO:0000313" key="2">
    <source>
        <dbReference type="Proteomes" id="UP000095472"/>
    </source>
</evidence>
<organism evidence="1 2">
    <name type="scientific">Desertifilum tharense IPPAS B-1220</name>
    <dbReference type="NCBI Taxonomy" id="1781255"/>
    <lineage>
        <taxon>Bacteria</taxon>
        <taxon>Bacillati</taxon>
        <taxon>Cyanobacteriota</taxon>
        <taxon>Cyanophyceae</taxon>
        <taxon>Desertifilales</taxon>
        <taxon>Desertifilaceae</taxon>
        <taxon>Desertifilum</taxon>
    </lineage>
</organism>
<reference evidence="1 2" key="1">
    <citation type="journal article" date="2016" name="Genome Announc.">
        <title>Draft Genome Sequence of the Thermotolerant Cyanobacterium Desertifilum sp. IPPAS B-1220.</title>
        <authorList>
            <person name="Mironov K.S."/>
            <person name="Sinetova M.A."/>
            <person name="Bolatkhan K."/>
            <person name="Zayadan B.K."/>
            <person name="Ustinova V.V."/>
            <person name="Kupriyanova E.V."/>
            <person name="Skrypnik A.N."/>
            <person name="Gogoleva N.E."/>
            <person name="Gogolev Y.V."/>
            <person name="Los D.A."/>
        </authorList>
    </citation>
    <scope>NUCLEOTIDE SEQUENCE [LARGE SCALE GENOMIC DNA]</scope>
    <source>
        <strain evidence="1 2">IPPAS B-1220</strain>
    </source>
</reference>
<evidence type="ECO:0000313" key="1">
    <source>
        <dbReference type="EMBL" id="XPM61978.1"/>
    </source>
</evidence>
<protein>
    <submittedName>
        <fullName evidence="1">Uncharacterized protein</fullName>
    </submittedName>
</protein>
<gene>
    <name evidence="1" type="ORF">BH720_018715</name>
</gene>
<dbReference type="EMBL" id="CP182909">
    <property type="protein sequence ID" value="XPM61978.1"/>
    <property type="molecule type" value="Genomic_DNA"/>
</dbReference>
<sequence length="52" mass="5679">MHVINLRKLVEATAIASILTLCALLSSPTGINQVNATLQPLFSQTLLMKIRM</sequence>